<dbReference type="PANTHER" id="PTHR43179:SF7">
    <property type="entry name" value="RHAMNOSYLTRANSFERASE WBBL"/>
    <property type="match status" value="1"/>
</dbReference>
<dbReference type="PANTHER" id="PTHR43179">
    <property type="entry name" value="RHAMNOSYLTRANSFERASE WBBL"/>
    <property type="match status" value="1"/>
</dbReference>
<dbReference type="Proteomes" id="UP000279908">
    <property type="component" value="Unassembled WGS sequence"/>
</dbReference>
<evidence type="ECO:0000313" key="2">
    <source>
        <dbReference type="EMBL" id="MWV54134.1"/>
    </source>
</evidence>
<dbReference type="GO" id="GO:0016740">
    <property type="term" value="F:transferase activity"/>
    <property type="evidence" value="ECO:0007669"/>
    <property type="project" value="UniProtKB-KW"/>
</dbReference>
<dbReference type="EMBL" id="RXYK01000008">
    <property type="protein sequence ID" value="RTY37762.1"/>
    <property type="molecule type" value="Genomic_DNA"/>
</dbReference>
<dbReference type="AlphaFoldDB" id="A0A432AU24"/>
<dbReference type="CDD" id="cd04186">
    <property type="entry name" value="GT_2_like_c"/>
    <property type="match status" value="1"/>
</dbReference>
<reference evidence="3 4" key="1">
    <citation type="submission" date="2018-12" db="EMBL/GenBank/DDBJ databases">
        <authorList>
            <person name="Lunina O.N."/>
            <person name="Grouzdev D.S."/>
            <person name="Gorlenko V.M."/>
            <person name="Savvichev A.S."/>
        </authorList>
    </citation>
    <scope>NUCLEOTIDE SEQUENCE [LARGE SCALE GENOMIC DNA]</scope>
    <source>
        <strain evidence="3 4">BrKhr-17</strain>
    </source>
</reference>
<dbReference type="EMBL" id="WUBZ01000008">
    <property type="protein sequence ID" value="MWV54134.1"/>
    <property type="molecule type" value="Genomic_DNA"/>
</dbReference>
<evidence type="ECO:0000259" key="1">
    <source>
        <dbReference type="Pfam" id="PF00535"/>
    </source>
</evidence>
<dbReference type="SUPFAM" id="SSF53448">
    <property type="entry name" value="Nucleotide-diphospho-sugar transferases"/>
    <property type="match status" value="1"/>
</dbReference>
<dbReference type="Pfam" id="PF00535">
    <property type="entry name" value="Glycos_transf_2"/>
    <property type="match status" value="1"/>
</dbReference>
<reference evidence="2 5" key="2">
    <citation type="submission" date="2019-11" db="EMBL/GenBank/DDBJ databases">
        <title>Green- and brown-colored morphotypes of Chlorobia in the stratified aquatic ecosystems of Kandalaksha Gulf (White Sea): A model for study of the accessory genome evolution.</title>
        <authorList>
            <person name="Grouzdev D.S."/>
        </authorList>
    </citation>
    <scope>NUCLEOTIDE SEQUENCE [LARGE SCALE GENOMIC DNA]</scope>
    <source>
        <strain evidence="2 5">ZM</strain>
    </source>
</reference>
<evidence type="ECO:0000313" key="3">
    <source>
        <dbReference type="EMBL" id="RTY37762.1"/>
    </source>
</evidence>
<keyword evidence="3" id="KW-0808">Transferase</keyword>
<dbReference type="Gene3D" id="3.90.550.10">
    <property type="entry name" value="Spore Coat Polysaccharide Biosynthesis Protein SpsA, Chain A"/>
    <property type="match status" value="1"/>
</dbReference>
<evidence type="ECO:0000313" key="5">
    <source>
        <dbReference type="Proteomes" id="UP000489351"/>
    </source>
</evidence>
<dbReference type="RefSeq" id="WP_126342680.1">
    <property type="nucleotide sequence ID" value="NZ_CP041698.1"/>
</dbReference>
<protein>
    <submittedName>
        <fullName evidence="2 3">Glycosyltransferase</fullName>
    </submittedName>
</protein>
<accession>A0A432AU24</accession>
<dbReference type="InterPro" id="IPR029044">
    <property type="entry name" value="Nucleotide-diphossugar_trans"/>
</dbReference>
<feature type="domain" description="Glycosyltransferase 2-like" evidence="1">
    <location>
        <begin position="3"/>
        <end position="140"/>
    </location>
</feature>
<comment type="caution">
    <text evidence="3">The sequence shown here is derived from an EMBL/GenBank/DDBJ whole genome shotgun (WGS) entry which is preliminary data.</text>
</comment>
<gene>
    <name evidence="3" type="ORF">EKD02_06460</name>
    <name evidence="2" type="ORF">GJ685_03530</name>
</gene>
<keyword evidence="5" id="KW-1185">Reference proteome</keyword>
<evidence type="ECO:0000313" key="4">
    <source>
        <dbReference type="Proteomes" id="UP000279908"/>
    </source>
</evidence>
<dbReference type="Proteomes" id="UP000489351">
    <property type="component" value="Unassembled WGS sequence"/>
</dbReference>
<dbReference type="InterPro" id="IPR001173">
    <property type="entry name" value="Glyco_trans_2-like"/>
</dbReference>
<name>A0A432AU24_CHLPH</name>
<proteinExistence type="predicted"/>
<organism evidence="3 4">
    <name type="scientific">Chlorobium phaeovibrioides</name>
    <dbReference type="NCBI Taxonomy" id="1094"/>
    <lineage>
        <taxon>Bacteria</taxon>
        <taxon>Pseudomonadati</taxon>
        <taxon>Chlorobiota</taxon>
        <taxon>Chlorobiia</taxon>
        <taxon>Chlorobiales</taxon>
        <taxon>Chlorobiaceae</taxon>
        <taxon>Chlorobium/Pelodictyon group</taxon>
        <taxon>Chlorobium</taxon>
    </lineage>
</organism>
<sequence>MVSVIIVSFNTREILAECLMSLFRHAGEVPMEVFVVDNASKDGSPSMVRERFPAVRLIENSDNRGFAAANNQAYTLSQGDYVVLLNPDAYLQPESLANAVAFMDRTTGCGLSGGKIISPKGTLEPSARRFPSIRSKLLTISGISGRYPRSPILNRHEFGGFNHDAPMEVDWVPGTFTIIRRSMLESIGFFDERFYLYYEETDLCRRAKNAGWSVYFIPDAAVIHIGGACSKTRKEKTFDDSGSQVLSFRLRSECLYYRKNHGAAMLIASTGLEIFWNLLIFTKNMVIPSEEAQRKRTASIGIGKQTLRALKDTRFGTISPPTPW</sequence>